<dbReference type="AlphaFoldDB" id="A0A8B8ZMF6"/>
<dbReference type="OrthoDB" id="207175at2759"/>
<evidence type="ECO:0000256" key="1">
    <source>
        <dbReference type="SAM" id="MobiDB-lite"/>
    </source>
</evidence>
<keyword evidence="2" id="KW-1185">Reference proteome</keyword>
<accession>A0A8B8ZMF6</accession>
<evidence type="ECO:0000313" key="3">
    <source>
        <dbReference type="RefSeq" id="XP_038975405.1"/>
    </source>
</evidence>
<proteinExistence type="predicted"/>
<feature type="compositionally biased region" description="Pro residues" evidence="1">
    <location>
        <begin position="7"/>
        <end position="17"/>
    </location>
</feature>
<gene>
    <name evidence="3" type="primary">LOC103722111</name>
</gene>
<reference evidence="3" key="1">
    <citation type="submission" date="2025-08" db="UniProtKB">
        <authorList>
            <consortium name="RefSeq"/>
        </authorList>
    </citation>
    <scope>IDENTIFICATION</scope>
    <source>
        <tissue evidence="3">Young leaves</tissue>
    </source>
</reference>
<feature type="compositionally biased region" description="Low complexity" evidence="1">
    <location>
        <begin position="18"/>
        <end position="55"/>
    </location>
</feature>
<dbReference type="GeneID" id="103722111"/>
<organism evidence="2 3">
    <name type="scientific">Phoenix dactylifera</name>
    <name type="common">Date palm</name>
    <dbReference type="NCBI Taxonomy" id="42345"/>
    <lineage>
        <taxon>Eukaryota</taxon>
        <taxon>Viridiplantae</taxon>
        <taxon>Streptophyta</taxon>
        <taxon>Embryophyta</taxon>
        <taxon>Tracheophyta</taxon>
        <taxon>Spermatophyta</taxon>
        <taxon>Magnoliopsida</taxon>
        <taxon>Liliopsida</taxon>
        <taxon>Arecaceae</taxon>
        <taxon>Coryphoideae</taxon>
        <taxon>Phoeniceae</taxon>
        <taxon>Phoenix</taxon>
    </lineage>
</organism>
<name>A0A8B8ZMF6_PHODC</name>
<dbReference type="KEGG" id="pda:103722111"/>
<sequence length="274" mass="30335">MMFSPASSPPPWIPTSPPSLSNHGSSSPTSSPARPSAASSSCAPPRPSPATTTWSSPQHWVLEGKLKIQRGDPSQVWPLGGPHGAIPWKEVHISWAIRQRNRSCKVLLNMDFLIADNESLSLTINFNGVQFQRESPFFLFFLLFNIRAYDKAAIKCNGRDPVTNFEPSTYEGELLTKTADGEATGHDVDLNLRISQPAARSPKRDQDSTAIQFHFGSRSDAKKTVIDIPSSQLAGLPHRFQTARCPTIFPTVEVMFYNLLLSFCNFSICNFQQD</sequence>
<protein>
    <submittedName>
        <fullName evidence="3">Uncharacterized protein LOC103722111 isoform X1</fullName>
    </submittedName>
</protein>
<dbReference type="Proteomes" id="UP000228380">
    <property type="component" value="Unplaced"/>
</dbReference>
<feature type="region of interest" description="Disordered" evidence="1">
    <location>
        <begin position="1"/>
        <end position="55"/>
    </location>
</feature>
<evidence type="ECO:0000313" key="2">
    <source>
        <dbReference type="Proteomes" id="UP000228380"/>
    </source>
</evidence>
<dbReference type="RefSeq" id="XP_038975405.1">
    <property type="nucleotide sequence ID" value="XM_039119477.1"/>
</dbReference>